<proteinExistence type="predicted"/>
<protein>
    <submittedName>
        <fullName evidence="2">Uncharacterized protein</fullName>
    </submittedName>
</protein>
<organism evidence="2">
    <name type="scientific">Salvia splendens</name>
    <name type="common">Scarlet sage</name>
    <dbReference type="NCBI Taxonomy" id="180675"/>
    <lineage>
        <taxon>Eukaryota</taxon>
        <taxon>Viridiplantae</taxon>
        <taxon>Streptophyta</taxon>
        <taxon>Embryophyta</taxon>
        <taxon>Tracheophyta</taxon>
        <taxon>Spermatophyta</taxon>
        <taxon>Magnoliopsida</taxon>
        <taxon>eudicotyledons</taxon>
        <taxon>Gunneridae</taxon>
        <taxon>Pentapetalae</taxon>
        <taxon>asterids</taxon>
        <taxon>lamiids</taxon>
        <taxon>Lamiales</taxon>
        <taxon>Lamiaceae</taxon>
        <taxon>Nepetoideae</taxon>
        <taxon>Mentheae</taxon>
        <taxon>Salviinae</taxon>
        <taxon>Salvia</taxon>
        <taxon>Salvia subgen. Calosphace</taxon>
        <taxon>core Calosphace</taxon>
    </lineage>
</organism>
<comment type="caution">
    <text evidence="2">The sequence shown here is derived from an EMBL/GenBank/DDBJ whole genome shotgun (WGS) entry which is preliminary data.</text>
</comment>
<evidence type="ECO:0000313" key="2">
    <source>
        <dbReference type="EMBL" id="KAG6390896.1"/>
    </source>
</evidence>
<dbReference type="Proteomes" id="UP000298416">
    <property type="component" value="Unassembled WGS sequence"/>
</dbReference>
<dbReference type="AlphaFoldDB" id="A0A8X8Z3X0"/>
<accession>A0A8X8Z3X0</accession>
<evidence type="ECO:0000313" key="3">
    <source>
        <dbReference type="Proteomes" id="UP000298416"/>
    </source>
</evidence>
<evidence type="ECO:0000256" key="1">
    <source>
        <dbReference type="SAM" id="MobiDB-lite"/>
    </source>
</evidence>
<keyword evidence="3" id="KW-1185">Reference proteome</keyword>
<feature type="region of interest" description="Disordered" evidence="1">
    <location>
        <begin position="82"/>
        <end position="117"/>
    </location>
</feature>
<sequence length="117" mass="12662">MERCSRDTSMGKELTPVDPGVCRLSISDFNSPLGVRRKRTLLSRLCSVAAGKSFCWLRHLHSRPAEPPLLSESRRRCSVVVRSSREMPPPGGAAVATAPPRNITATAAGSLPPRCSH</sequence>
<dbReference type="EMBL" id="PNBA02000019">
    <property type="protein sequence ID" value="KAG6390896.1"/>
    <property type="molecule type" value="Genomic_DNA"/>
</dbReference>
<name>A0A8X8Z3X0_SALSN</name>
<gene>
    <name evidence="2" type="ORF">SASPL_148641</name>
</gene>
<reference evidence="2" key="2">
    <citation type="submission" date="2020-08" db="EMBL/GenBank/DDBJ databases">
        <title>Plant Genome Project.</title>
        <authorList>
            <person name="Zhang R.-G."/>
        </authorList>
    </citation>
    <scope>NUCLEOTIDE SEQUENCE</scope>
    <source>
        <strain evidence="2">Huo1</strain>
        <tissue evidence="2">Leaf</tissue>
    </source>
</reference>
<reference evidence="2" key="1">
    <citation type="submission" date="2018-01" db="EMBL/GenBank/DDBJ databases">
        <authorList>
            <person name="Mao J.F."/>
        </authorList>
    </citation>
    <scope>NUCLEOTIDE SEQUENCE</scope>
    <source>
        <strain evidence="2">Huo1</strain>
        <tissue evidence="2">Leaf</tissue>
    </source>
</reference>